<dbReference type="SUPFAM" id="SSF54285">
    <property type="entry name" value="MoaD/ThiS"/>
    <property type="match status" value="1"/>
</dbReference>
<evidence type="ECO:0000313" key="1">
    <source>
        <dbReference type="EMBL" id="QJE94574.1"/>
    </source>
</evidence>
<dbReference type="InterPro" id="IPR010035">
    <property type="entry name" value="Thi_S"/>
</dbReference>
<dbReference type="InterPro" id="IPR012675">
    <property type="entry name" value="Beta-grasp_dom_sf"/>
</dbReference>
<dbReference type="NCBIfam" id="TIGR01683">
    <property type="entry name" value="thiS"/>
    <property type="match status" value="1"/>
</dbReference>
<dbReference type="AlphaFoldDB" id="A0A858RDA1"/>
<dbReference type="CDD" id="cd00565">
    <property type="entry name" value="Ubl_ThiS"/>
    <property type="match status" value="1"/>
</dbReference>
<dbReference type="InterPro" id="IPR003749">
    <property type="entry name" value="ThiS/MoaD-like"/>
</dbReference>
<evidence type="ECO:0000313" key="2">
    <source>
        <dbReference type="Proteomes" id="UP000501812"/>
    </source>
</evidence>
<dbReference type="Proteomes" id="UP000501812">
    <property type="component" value="Chromosome"/>
</dbReference>
<dbReference type="KEGG" id="luo:HHL09_01835"/>
<accession>A0A858RDA1</accession>
<dbReference type="InterPro" id="IPR016155">
    <property type="entry name" value="Mopterin_synth/thiamin_S_b"/>
</dbReference>
<reference evidence="1 2" key="1">
    <citation type="submission" date="2020-04" db="EMBL/GenBank/DDBJ databases">
        <title>Luteolibacter sp. G-1-1-1 isolated from soil.</title>
        <authorList>
            <person name="Dahal R.H."/>
        </authorList>
    </citation>
    <scope>NUCLEOTIDE SEQUENCE [LARGE SCALE GENOMIC DNA]</scope>
    <source>
        <strain evidence="1 2">G-1-1-1</strain>
    </source>
</reference>
<keyword evidence="2" id="KW-1185">Reference proteome</keyword>
<name>A0A858RDA1_9BACT</name>
<organism evidence="1 2">
    <name type="scientific">Luteolibacter luteus</name>
    <dbReference type="NCBI Taxonomy" id="2728835"/>
    <lineage>
        <taxon>Bacteria</taxon>
        <taxon>Pseudomonadati</taxon>
        <taxon>Verrucomicrobiota</taxon>
        <taxon>Verrucomicrobiia</taxon>
        <taxon>Verrucomicrobiales</taxon>
        <taxon>Verrucomicrobiaceae</taxon>
        <taxon>Luteolibacter</taxon>
    </lineage>
</organism>
<sequence length="67" mass="7085">MNLVINGESRFLESDTFNVATLLEALGFGGKPVVVELNEEAVFPASYPTTDIKEGAKLEIVMIAAGG</sequence>
<dbReference type="EMBL" id="CP051774">
    <property type="protein sequence ID" value="QJE94574.1"/>
    <property type="molecule type" value="Genomic_DNA"/>
</dbReference>
<dbReference type="Gene3D" id="3.10.20.30">
    <property type="match status" value="1"/>
</dbReference>
<dbReference type="Pfam" id="PF02597">
    <property type="entry name" value="ThiS"/>
    <property type="match status" value="1"/>
</dbReference>
<protein>
    <submittedName>
        <fullName evidence="1">Sulfur carrier protein ThiS</fullName>
    </submittedName>
</protein>
<gene>
    <name evidence="1" type="primary">thiS</name>
    <name evidence="1" type="ORF">HHL09_01835</name>
</gene>
<proteinExistence type="predicted"/>
<dbReference type="RefSeq" id="WP_169452795.1">
    <property type="nucleotide sequence ID" value="NZ_CP051774.1"/>
</dbReference>